<dbReference type="EMBL" id="CP022132">
    <property type="protein sequence ID" value="ASG67525.1"/>
    <property type="molecule type" value="Genomic_DNA"/>
</dbReference>
<dbReference type="RefSeq" id="WP_088772062.1">
    <property type="nucleotide sequence ID" value="NZ_AP023082.1"/>
</dbReference>
<evidence type="ECO:0000313" key="1">
    <source>
        <dbReference type="EMBL" id="ASG67525.1"/>
    </source>
</evidence>
<accession>A0ABM6LY38</accession>
<gene>
    <name evidence="1" type="ORF">CDV26_03165</name>
</gene>
<dbReference type="PANTHER" id="PTHR20883:SF51">
    <property type="entry name" value="PHYTANOYL-COA HYDROXYLASE"/>
    <property type="match status" value="1"/>
</dbReference>
<protein>
    <recommendedName>
        <fullName evidence="3">Phytanoyl-CoA dioxygenase</fullName>
    </recommendedName>
</protein>
<dbReference type="Pfam" id="PF05721">
    <property type="entry name" value="PhyH"/>
    <property type="match status" value="1"/>
</dbReference>
<proteinExistence type="predicted"/>
<dbReference type="Gene3D" id="2.60.120.620">
    <property type="entry name" value="q2cbj1_9rhob like domain"/>
    <property type="match status" value="1"/>
</dbReference>
<name>A0ABM6LY38_9GAMM</name>
<sequence length="285" mass="33175">MFIDDIDVAKFKKDGVVIKRLFSEQQVEQLKNAVYNSFIPEYVKKEKKMANIQFLQPRNRVDTLQEVAANKDILDACSKLLEGGEPIIGGASLFYGEKGIEYVQGWHRDLLHVPEDEIDNFWFTKEYNHNNVQINIALNHDENLWFIRGSHNRQFTEEEKKVFGDSKVMADVAYKDLPNAEKVILKPGEAAFYNNNALHKGYGGTLKSDRMVVHLGYHSNKYSPTFNFCVINHHEFSTKYLNSLSTSVRKLLNDHIVEKEQHPEVERFYQLHQQFINSTFETKEK</sequence>
<dbReference type="InterPro" id="IPR008775">
    <property type="entry name" value="Phytyl_CoA_dOase-like"/>
</dbReference>
<organism evidence="1 2">
    <name type="scientific">Francisella halioticida</name>
    <dbReference type="NCBI Taxonomy" id="549298"/>
    <lineage>
        <taxon>Bacteria</taxon>
        <taxon>Pseudomonadati</taxon>
        <taxon>Pseudomonadota</taxon>
        <taxon>Gammaproteobacteria</taxon>
        <taxon>Thiotrichales</taxon>
        <taxon>Francisellaceae</taxon>
        <taxon>Francisella</taxon>
    </lineage>
</organism>
<dbReference type="SUPFAM" id="SSF51197">
    <property type="entry name" value="Clavaminate synthase-like"/>
    <property type="match status" value="1"/>
</dbReference>
<keyword evidence="2" id="KW-1185">Reference proteome</keyword>
<dbReference type="Proteomes" id="UP000249910">
    <property type="component" value="Chromosome"/>
</dbReference>
<evidence type="ECO:0008006" key="3">
    <source>
        <dbReference type="Google" id="ProtNLM"/>
    </source>
</evidence>
<evidence type="ECO:0000313" key="2">
    <source>
        <dbReference type="Proteomes" id="UP000249910"/>
    </source>
</evidence>
<reference evidence="1 2" key="1">
    <citation type="submission" date="2017-06" db="EMBL/GenBank/DDBJ databases">
        <title>Complete genome of Francisella halioticida.</title>
        <authorList>
            <person name="Sjodin A."/>
        </authorList>
    </citation>
    <scope>NUCLEOTIDE SEQUENCE [LARGE SCALE GENOMIC DNA]</scope>
    <source>
        <strain evidence="1 2">DSM 23729</strain>
    </source>
</reference>
<dbReference type="PANTHER" id="PTHR20883">
    <property type="entry name" value="PHYTANOYL-COA DIOXYGENASE DOMAIN CONTAINING 1"/>
    <property type="match status" value="1"/>
</dbReference>